<dbReference type="PANTHER" id="PTHR42928:SF5">
    <property type="entry name" value="BLR1237 PROTEIN"/>
    <property type="match status" value="1"/>
</dbReference>
<evidence type="ECO:0000313" key="3">
    <source>
        <dbReference type="Proteomes" id="UP000194137"/>
    </source>
</evidence>
<dbReference type="InterPro" id="IPR042100">
    <property type="entry name" value="Bug_dom1"/>
</dbReference>
<organism evidence="2 3">
    <name type="scientific">Pseudorhodoplanes sinuspersici</name>
    <dbReference type="NCBI Taxonomy" id="1235591"/>
    <lineage>
        <taxon>Bacteria</taxon>
        <taxon>Pseudomonadati</taxon>
        <taxon>Pseudomonadota</taxon>
        <taxon>Alphaproteobacteria</taxon>
        <taxon>Hyphomicrobiales</taxon>
        <taxon>Pseudorhodoplanes</taxon>
    </lineage>
</organism>
<evidence type="ECO:0008006" key="4">
    <source>
        <dbReference type="Google" id="ProtNLM"/>
    </source>
</evidence>
<dbReference type="CDD" id="cd13578">
    <property type="entry name" value="PBP2_Bug27"/>
    <property type="match status" value="1"/>
</dbReference>
<dbReference type="PANTHER" id="PTHR42928">
    <property type="entry name" value="TRICARBOXYLATE-BINDING PROTEIN"/>
    <property type="match status" value="1"/>
</dbReference>
<dbReference type="Pfam" id="PF03401">
    <property type="entry name" value="TctC"/>
    <property type="match status" value="1"/>
</dbReference>
<dbReference type="InterPro" id="IPR005064">
    <property type="entry name" value="BUG"/>
</dbReference>
<dbReference type="Gene3D" id="3.40.190.150">
    <property type="entry name" value="Bordetella uptake gene, domain 1"/>
    <property type="match status" value="1"/>
</dbReference>
<dbReference type="Gene3D" id="3.40.190.10">
    <property type="entry name" value="Periplasmic binding protein-like II"/>
    <property type="match status" value="1"/>
</dbReference>
<dbReference type="EMBL" id="CP021112">
    <property type="protein sequence ID" value="ARP99154.1"/>
    <property type="molecule type" value="Genomic_DNA"/>
</dbReference>
<sequence>MQAAPCKARPAAFLTDDANPREGKAKMKNISRRAVSAGLAATALAPFARSASAQAAYPGGRAIKAVVPFAAGGATDVIGRIIADRMQAKWNTSVVVENVSGGGANIGMDRVAKGPADGSQILVVAPQIAINQYLYAKLAYDPEKDLMPIAQVANVPNILVVRKDLPVNSVQELIAYAKANPGKLNYASSGNGTTVHLSAELFKRMAGVDIKHIPYRGSAPAVNDLLAGQVDLMFDNATSIIGQVRGGTVKALAITTSKPFSQLPDLPPVAQTVPGYDTVSWFGIVVRAGTPDAIAGTIEEAVRAAVQEPAVKERLAALIAEPVLSDRKSFADFIADERKKWGPLIADLNIRID</sequence>
<dbReference type="AlphaFoldDB" id="A0A1W6ZQW3"/>
<protein>
    <recommendedName>
        <fullName evidence="4">LacI family transcriptional regulator</fullName>
    </recommendedName>
</protein>
<proteinExistence type="inferred from homology"/>
<name>A0A1W6ZQW3_9HYPH</name>
<dbReference type="PIRSF" id="PIRSF017082">
    <property type="entry name" value="YflP"/>
    <property type="match status" value="1"/>
</dbReference>
<keyword evidence="3" id="KW-1185">Reference proteome</keyword>
<dbReference type="STRING" id="1235591.CAK95_08690"/>
<evidence type="ECO:0000256" key="1">
    <source>
        <dbReference type="ARBA" id="ARBA00006987"/>
    </source>
</evidence>
<evidence type="ECO:0000313" key="2">
    <source>
        <dbReference type="EMBL" id="ARP99154.1"/>
    </source>
</evidence>
<dbReference type="SUPFAM" id="SSF53850">
    <property type="entry name" value="Periplasmic binding protein-like II"/>
    <property type="match status" value="1"/>
</dbReference>
<dbReference type="Proteomes" id="UP000194137">
    <property type="component" value="Chromosome"/>
</dbReference>
<reference evidence="2 3" key="1">
    <citation type="submission" date="2017-05" db="EMBL/GenBank/DDBJ databases">
        <title>Full genome sequence of Pseudorhodoplanes sinuspersici.</title>
        <authorList>
            <person name="Dastgheib S.M.M."/>
            <person name="Shavandi M."/>
            <person name="Tirandaz H."/>
        </authorList>
    </citation>
    <scope>NUCLEOTIDE SEQUENCE [LARGE SCALE GENOMIC DNA]</scope>
    <source>
        <strain evidence="2 3">RIPI110</strain>
    </source>
</reference>
<dbReference type="KEGG" id="psin:CAK95_08690"/>
<accession>A0A1W6ZQW3</accession>
<comment type="similarity">
    <text evidence="1">Belongs to the UPF0065 (bug) family.</text>
</comment>
<gene>
    <name evidence="2" type="ORF">CAK95_08690</name>
</gene>